<dbReference type="Pfam" id="PF17517">
    <property type="entry name" value="IgGFc_binding"/>
    <property type="match status" value="1"/>
</dbReference>
<dbReference type="CDD" id="cd00054">
    <property type="entry name" value="EGF_CA"/>
    <property type="match status" value="1"/>
</dbReference>
<organism evidence="3">
    <name type="scientific">Amphimedon queenslandica</name>
    <name type="common">Sponge</name>
    <dbReference type="NCBI Taxonomy" id="400682"/>
    <lineage>
        <taxon>Eukaryota</taxon>
        <taxon>Metazoa</taxon>
        <taxon>Porifera</taxon>
        <taxon>Demospongiae</taxon>
        <taxon>Heteroscleromorpha</taxon>
        <taxon>Haplosclerida</taxon>
        <taxon>Niphatidae</taxon>
        <taxon>Amphimedon</taxon>
    </lineage>
</organism>
<evidence type="ECO:0000256" key="1">
    <source>
        <dbReference type="PROSITE-ProRule" id="PRU00076"/>
    </source>
</evidence>
<evidence type="ECO:0000259" key="2">
    <source>
        <dbReference type="PROSITE" id="PS50026"/>
    </source>
</evidence>
<feature type="disulfide bond" evidence="1">
    <location>
        <begin position="268"/>
        <end position="285"/>
    </location>
</feature>
<dbReference type="EnsemblMetazoa" id="Aqu2.1.28048_001">
    <property type="protein sequence ID" value="Aqu2.1.28048_001"/>
    <property type="gene ID" value="Aqu2.1.28048"/>
</dbReference>
<accession>A0A1X7UJX2</accession>
<name>A0A1X7UJX2_AMPQE</name>
<comment type="caution">
    <text evidence="1">Lacks conserved residue(s) required for the propagation of feature annotation.</text>
</comment>
<reference evidence="3" key="1">
    <citation type="submission" date="2017-05" db="UniProtKB">
        <authorList>
            <consortium name="EnsemblMetazoa"/>
        </authorList>
    </citation>
    <scope>IDENTIFICATION</scope>
</reference>
<keyword evidence="1" id="KW-0245">EGF-like domain</keyword>
<proteinExistence type="predicted"/>
<feature type="domain" description="EGF-like" evidence="2">
    <location>
        <begin position="259"/>
        <end position="298"/>
    </location>
</feature>
<protein>
    <recommendedName>
        <fullName evidence="2">EGF-like domain-containing protein</fullName>
    </recommendedName>
</protein>
<dbReference type="AlphaFoldDB" id="A0A1X7UJX2"/>
<dbReference type="SMART" id="SM00181">
    <property type="entry name" value="EGF"/>
    <property type="match status" value="1"/>
</dbReference>
<dbReference type="Pfam" id="PF00008">
    <property type="entry name" value="EGF"/>
    <property type="match status" value="1"/>
</dbReference>
<dbReference type="SUPFAM" id="SSF57196">
    <property type="entry name" value="EGF/Laminin"/>
    <property type="match status" value="1"/>
</dbReference>
<sequence length="302" mass="32448">MEEEQSKVYFTVIYSEAHISGDNNTNIRITPTVTVTIPSSLTSSGNQISLNAGQSITIQLQYLETFLLKPTVDKADLTGTKLESNNPISVYSGHTCVVGSSCDFVGEQIPPVASWGNEFLVQSFAIYNRQSGYILKLIGSQANTNANLLCDEGNSSYSLSLQEGNILSQTILSQTSCYVSSTSPILVAQFSVTERDMIIIPPLHQYASNVTSFNRIFGDSVVNLVVLAADASSQIRLNGALLPSLTSSSWEYYNLKPSEGYICEPTPCQNGGSCTLVSAPSNYTCDCTGTGYQGINCSTPVC</sequence>
<dbReference type="InterPro" id="IPR000742">
    <property type="entry name" value="EGF"/>
</dbReference>
<keyword evidence="1" id="KW-1015">Disulfide bond</keyword>
<dbReference type="PANTHER" id="PTHR46534">
    <property type="entry name" value="IGGFC_BINDING DOMAIN-CONTAINING PROTEIN"/>
    <property type="match status" value="1"/>
</dbReference>
<dbReference type="PANTHER" id="PTHR46534:SF1">
    <property type="entry name" value="IGGFC-BINDING PROTEIN N-TERMINAL DOMAIN-CONTAINING PROTEIN"/>
    <property type="match status" value="1"/>
</dbReference>
<dbReference type="InterPro" id="IPR035234">
    <property type="entry name" value="IgGFc-bd_N"/>
</dbReference>
<evidence type="ECO:0000313" key="3">
    <source>
        <dbReference type="EnsemblMetazoa" id="Aqu2.1.28048_001"/>
    </source>
</evidence>
<dbReference type="InParanoid" id="A0A1X7UJX2"/>
<dbReference type="OrthoDB" id="3236663at2759"/>
<dbReference type="PROSITE" id="PS50026">
    <property type="entry name" value="EGF_3"/>
    <property type="match status" value="1"/>
</dbReference>
<dbReference type="STRING" id="400682.A0A1X7UJX2"/>
<dbReference type="Gene3D" id="2.10.25.10">
    <property type="entry name" value="Laminin"/>
    <property type="match status" value="1"/>
</dbReference>